<reference evidence="5 6" key="1">
    <citation type="journal article" date="2013" name="Genome Biol.">
        <title>Comparative genomics of the core and accessory genomes of 48 Sinorhizobium strains comprising five genospecies.</title>
        <authorList>
            <person name="Sugawara M."/>
            <person name="Epstein B."/>
            <person name="Badgley B.D."/>
            <person name="Unno T."/>
            <person name="Xu L."/>
            <person name="Reese J."/>
            <person name="Gyaneshwar P."/>
            <person name="Denny R."/>
            <person name="Mudge J."/>
            <person name="Bharti A.K."/>
            <person name="Farmer A.D."/>
            <person name="May G.D."/>
            <person name="Woodward J.E."/>
            <person name="Medigue C."/>
            <person name="Vallenet D."/>
            <person name="Lajus A."/>
            <person name="Rouy Z."/>
            <person name="Martinez-Vaz B."/>
            <person name="Tiffin P."/>
            <person name="Young N.D."/>
            <person name="Sadowsky M.J."/>
        </authorList>
    </citation>
    <scope>NUCLEOTIDE SEQUENCE [LARGE SCALE GENOMIC DNA]</scope>
    <source>
        <strain evidence="5 6">USDA4894</strain>
    </source>
</reference>
<dbReference type="GO" id="GO:0004519">
    <property type="term" value="F:endonuclease activity"/>
    <property type="evidence" value="ECO:0007669"/>
    <property type="project" value="UniProtKB-KW"/>
</dbReference>
<protein>
    <submittedName>
        <fullName evidence="5">Restriction endonuclease subunit S</fullName>
    </submittedName>
</protein>
<comment type="caution">
    <text evidence="5">The sequence shown here is derived from an EMBL/GenBank/DDBJ whole genome shotgun (WGS) entry which is preliminary data.</text>
</comment>
<keyword evidence="5" id="KW-0255">Endonuclease</keyword>
<evidence type="ECO:0000256" key="2">
    <source>
        <dbReference type="ARBA" id="ARBA00022747"/>
    </source>
</evidence>
<proteinExistence type="inferred from homology"/>
<evidence type="ECO:0000256" key="3">
    <source>
        <dbReference type="ARBA" id="ARBA00023125"/>
    </source>
</evidence>
<dbReference type="CDD" id="cd17246">
    <property type="entry name" value="RMtype1_S_SonII-TRD2-CR2_like"/>
    <property type="match status" value="1"/>
</dbReference>
<evidence type="ECO:0000256" key="1">
    <source>
        <dbReference type="ARBA" id="ARBA00010923"/>
    </source>
</evidence>
<keyword evidence="5" id="KW-0378">Hydrolase</keyword>
<organism evidence="5 6">
    <name type="scientific">Sinorhizobium terangae</name>
    <dbReference type="NCBI Taxonomy" id="110322"/>
    <lineage>
        <taxon>Bacteria</taxon>
        <taxon>Pseudomonadati</taxon>
        <taxon>Pseudomonadota</taxon>
        <taxon>Alphaproteobacteria</taxon>
        <taxon>Hyphomicrobiales</taxon>
        <taxon>Rhizobiaceae</taxon>
        <taxon>Sinorhizobium/Ensifer group</taxon>
        <taxon>Sinorhizobium</taxon>
    </lineage>
</organism>
<dbReference type="GO" id="GO:0009307">
    <property type="term" value="P:DNA restriction-modification system"/>
    <property type="evidence" value="ECO:0007669"/>
    <property type="project" value="UniProtKB-KW"/>
</dbReference>
<dbReference type="RefSeq" id="WP_153438526.1">
    <property type="nucleotide sequence ID" value="NZ_JACIGA010000001.1"/>
</dbReference>
<keyword evidence="6" id="KW-1185">Reference proteome</keyword>
<dbReference type="OrthoDB" id="164285at2"/>
<dbReference type="EMBL" id="WITC01000036">
    <property type="protein sequence ID" value="MQX15056.1"/>
    <property type="molecule type" value="Genomic_DNA"/>
</dbReference>
<keyword evidence="5" id="KW-0540">Nuclease</keyword>
<dbReference type="Pfam" id="PF01420">
    <property type="entry name" value="Methylase_S"/>
    <property type="match status" value="2"/>
</dbReference>
<dbReference type="PANTHER" id="PTHR30408">
    <property type="entry name" value="TYPE-1 RESTRICTION ENZYME ECOKI SPECIFICITY PROTEIN"/>
    <property type="match status" value="1"/>
</dbReference>
<dbReference type="GO" id="GO:0003677">
    <property type="term" value="F:DNA binding"/>
    <property type="evidence" value="ECO:0007669"/>
    <property type="project" value="UniProtKB-KW"/>
</dbReference>
<feature type="domain" description="Type I restriction modification DNA specificity" evidence="4">
    <location>
        <begin position="236"/>
        <end position="376"/>
    </location>
</feature>
<name>A0A6N7LBR9_SINTE</name>
<dbReference type="Proteomes" id="UP000439983">
    <property type="component" value="Unassembled WGS sequence"/>
</dbReference>
<keyword evidence="3" id="KW-0238">DNA-binding</keyword>
<dbReference type="AlphaFoldDB" id="A0A6N7LBR9"/>
<accession>A0A6N7LBR9</accession>
<feature type="domain" description="Type I restriction modification DNA specificity" evidence="4">
    <location>
        <begin position="7"/>
        <end position="178"/>
    </location>
</feature>
<evidence type="ECO:0000313" key="5">
    <source>
        <dbReference type="EMBL" id="MQX15056.1"/>
    </source>
</evidence>
<dbReference type="CDD" id="cd17243">
    <property type="entry name" value="RMtype1_S_AchA6I-TRD2-CR2_like"/>
    <property type="match status" value="1"/>
</dbReference>
<dbReference type="InterPro" id="IPR044946">
    <property type="entry name" value="Restrct_endonuc_typeI_TRD_sf"/>
</dbReference>
<comment type="similarity">
    <text evidence="1">Belongs to the type-I restriction system S methylase family.</text>
</comment>
<dbReference type="InterPro" id="IPR052021">
    <property type="entry name" value="Type-I_RS_S_subunit"/>
</dbReference>
<evidence type="ECO:0000259" key="4">
    <source>
        <dbReference type="Pfam" id="PF01420"/>
    </source>
</evidence>
<dbReference type="SUPFAM" id="SSF116734">
    <property type="entry name" value="DNA methylase specificity domain"/>
    <property type="match status" value="2"/>
</dbReference>
<dbReference type="PANTHER" id="PTHR30408:SF13">
    <property type="entry name" value="TYPE I RESTRICTION ENZYME HINDI SPECIFICITY SUBUNIT"/>
    <property type="match status" value="1"/>
</dbReference>
<dbReference type="Gene3D" id="3.90.220.20">
    <property type="entry name" value="DNA methylase specificity domains"/>
    <property type="match status" value="2"/>
</dbReference>
<keyword evidence="2" id="KW-0680">Restriction system</keyword>
<gene>
    <name evidence="5" type="ORF">GHK62_09860</name>
</gene>
<evidence type="ECO:0000313" key="6">
    <source>
        <dbReference type="Proteomes" id="UP000439983"/>
    </source>
</evidence>
<dbReference type="InterPro" id="IPR000055">
    <property type="entry name" value="Restrct_endonuc_typeI_TRD"/>
</dbReference>
<sequence length="440" mass="48851">MTATTGTLRELCELIVDCPHFTPEWTDSGYIVIRNQNIRDGKLDLSQPSYTHREDFERRIRRAKPRAGDIIFTREAPMGEVCMVPEGLECCVGQRQVLLRPKSSVDGSYLFYALRSPYVRHQIFWNEGTGSTVSNVRIPVLEALRIPRLGVAEKPIGQMLGSLDDKIELNRKMNEALEAMAQAIFRDWFVDFGPTRRKIEGASDPVEIMGGLVANVERARQLAERFPARFEGNGLPEGWGRKPLLDEAQLISGGTPKTDREEYWDGGVAWASAKDVSQCGETYLLATERTISEAGLQNSSTKLVPQFSTVVVARGATTGRLCMFGETMAMNQTCYALSSRSKRPFLLNNMFKALVDSLVQAAHGSVFDTITTKTLATADVLEAERVAAAFEEIATPLYRTIENNARQSVILAATRDLLLPKLMSGEIRLPEAQEVLEAAQ</sequence>